<gene>
    <name evidence="3" type="ORF">NQF64_04360</name>
</gene>
<evidence type="ECO:0000256" key="2">
    <source>
        <dbReference type="SAM" id="Phobius"/>
    </source>
</evidence>
<dbReference type="InterPro" id="IPR032820">
    <property type="entry name" value="ATPase_put"/>
</dbReference>
<dbReference type="EMBL" id="JANIDW010000002">
    <property type="protein sequence ID" value="MCX5614476.1"/>
    <property type="molecule type" value="Genomic_DNA"/>
</dbReference>
<name>A0ABT3W6H8_9PROT</name>
<feature type="transmembrane region" description="Helical" evidence="2">
    <location>
        <begin position="43"/>
        <end position="62"/>
    </location>
</feature>
<reference evidence="3 4" key="1">
    <citation type="submission" date="2022-07" db="EMBL/GenBank/DDBJ databases">
        <title>Bombella genomes.</title>
        <authorList>
            <person name="Harer L."/>
            <person name="Styblova S."/>
            <person name="Ehrmann M."/>
        </authorList>
    </citation>
    <scope>NUCLEOTIDE SEQUENCE [LARGE SCALE GENOMIC DNA]</scope>
    <source>
        <strain evidence="3 4">TMW 2.2558</strain>
    </source>
</reference>
<keyword evidence="1" id="KW-0406">Ion transport</keyword>
<comment type="function">
    <text evidence="1">A possible function for this protein is to guide the assembly of the membrane sector of the ATPase enzyme complex.</text>
</comment>
<comment type="caution">
    <text evidence="3">The sequence shown here is derived from an EMBL/GenBank/DDBJ whole genome shotgun (WGS) entry which is preliminary data.</text>
</comment>
<evidence type="ECO:0000313" key="4">
    <source>
        <dbReference type="Proteomes" id="UP001165648"/>
    </source>
</evidence>
<keyword evidence="1" id="KW-0813">Transport</keyword>
<keyword evidence="2" id="KW-1133">Transmembrane helix</keyword>
<organism evidence="3 4">
    <name type="scientific">Bombella saccharophila</name>
    <dbReference type="NCBI Taxonomy" id="2967338"/>
    <lineage>
        <taxon>Bacteria</taxon>
        <taxon>Pseudomonadati</taxon>
        <taxon>Pseudomonadota</taxon>
        <taxon>Alphaproteobacteria</taxon>
        <taxon>Acetobacterales</taxon>
        <taxon>Acetobacteraceae</taxon>
        <taxon>Bombella</taxon>
    </lineage>
</organism>
<proteinExistence type="inferred from homology"/>
<comment type="similarity">
    <text evidence="1">Belongs to the bacterial AtpI family.</text>
</comment>
<keyword evidence="2" id="KW-0812">Transmembrane</keyword>
<dbReference type="InterPro" id="IPR016989">
    <property type="entry name" value="Atp1_alphaprobac"/>
</dbReference>
<keyword evidence="1 2" id="KW-0472">Membrane</keyword>
<protein>
    <recommendedName>
        <fullName evidence="1">ATP synthase protein I</fullName>
    </recommendedName>
</protein>
<feature type="transmembrane region" description="Helical" evidence="2">
    <location>
        <begin position="74"/>
        <end position="92"/>
    </location>
</feature>
<dbReference type="RefSeq" id="WP_180794209.1">
    <property type="nucleotide sequence ID" value="NZ_JANIDW010000002.1"/>
</dbReference>
<dbReference type="Proteomes" id="UP001165648">
    <property type="component" value="Unassembled WGS sequence"/>
</dbReference>
<sequence>MSHHDTTKASQFDERLAHMEQKLTPKNTPKKTAALSEDSALGMAFRIASDLIAGVVVGLGIGYELDQWTGRKPVFMIVFTMLGMAAGFRNVWRIVNVSDVPATGAHKNGRDQRGQRIED</sequence>
<keyword evidence="4" id="KW-1185">Reference proteome</keyword>
<evidence type="ECO:0000313" key="3">
    <source>
        <dbReference type="EMBL" id="MCX5614476.1"/>
    </source>
</evidence>
<keyword evidence="1" id="KW-0375">Hydrogen ion transport</keyword>
<dbReference type="PIRSF" id="PIRSF032126">
    <property type="entry name" value="F0F1_ATP_synthase_subunit_I"/>
    <property type="match status" value="1"/>
</dbReference>
<accession>A0ABT3W6H8</accession>
<evidence type="ECO:0000256" key="1">
    <source>
        <dbReference type="PIRNR" id="PIRNR032126"/>
    </source>
</evidence>
<dbReference type="Pfam" id="PF09527">
    <property type="entry name" value="ATPase_gene1"/>
    <property type="match status" value="1"/>
</dbReference>